<reference evidence="3 4" key="1">
    <citation type="journal article" date="2019" name="Int. J. Syst. Evol. Microbiol.">
        <title>The Global Catalogue of Microorganisms (GCM) 10K type strain sequencing project: providing services to taxonomists for standard genome sequencing and annotation.</title>
        <authorList>
            <consortium name="The Broad Institute Genomics Platform"/>
            <consortium name="The Broad Institute Genome Sequencing Center for Infectious Disease"/>
            <person name="Wu L."/>
            <person name="Ma J."/>
        </authorList>
    </citation>
    <scope>NUCLEOTIDE SEQUENCE [LARGE SCALE GENOMIC DNA]</scope>
    <source>
        <strain evidence="3 4">JCM 16373</strain>
    </source>
</reference>
<comment type="caution">
    <text evidence="3">The sequence shown here is derived from an EMBL/GenBank/DDBJ whole genome shotgun (WGS) entry which is preliminary data.</text>
</comment>
<dbReference type="SUPFAM" id="SSF53474">
    <property type="entry name" value="alpha/beta-Hydrolases"/>
    <property type="match status" value="1"/>
</dbReference>
<evidence type="ECO:0000313" key="3">
    <source>
        <dbReference type="EMBL" id="GAA2613954.1"/>
    </source>
</evidence>
<gene>
    <name evidence="3" type="ORF">GCM10009863_29600</name>
</gene>
<dbReference type="EMBL" id="BAAARJ010000008">
    <property type="protein sequence ID" value="GAA2613954.1"/>
    <property type="molecule type" value="Genomic_DNA"/>
</dbReference>
<protein>
    <submittedName>
        <fullName evidence="3">Thioesterase domain-containing protein</fullName>
    </submittedName>
</protein>
<comment type="similarity">
    <text evidence="1">Belongs to the thioesterase family.</text>
</comment>
<accession>A0ABN3Q4Y0</accession>
<dbReference type="Pfam" id="PF00975">
    <property type="entry name" value="Thioesterase"/>
    <property type="match status" value="1"/>
</dbReference>
<proteinExistence type="inferred from homology"/>
<dbReference type="InterPro" id="IPR001031">
    <property type="entry name" value="Thioesterase"/>
</dbReference>
<dbReference type="Gene3D" id="3.40.50.1820">
    <property type="entry name" value="alpha/beta hydrolase"/>
    <property type="match status" value="1"/>
</dbReference>
<feature type="domain" description="Thioesterase" evidence="2">
    <location>
        <begin position="20"/>
        <end position="181"/>
    </location>
</feature>
<dbReference type="PANTHER" id="PTHR11487">
    <property type="entry name" value="THIOESTERASE"/>
    <property type="match status" value="1"/>
</dbReference>
<dbReference type="PANTHER" id="PTHR11487:SF0">
    <property type="entry name" value="S-ACYL FATTY ACID SYNTHASE THIOESTERASE, MEDIUM CHAIN"/>
    <property type="match status" value="1"/>
</dbReference>
<dbReference type="InterPro" id="IPR012223">
    <property type="entry name" value="TEII"/>
</dbReference>
<dbReference type="Proteomes" id="UP001501447">
    <property type="component" value="Unassembled WGS sequence"/>
</dbReference>
<name>A0ABN3Q4Y0_9ACTN</name>
<sequence length="256" mass="28653">MRRPRDKTFLRPPRDDCPARLFCFPYSGLGASMFNRWPHRITDGGSDIEVCLLQPPGRENRLREPHFGTYEELAEQLLGSLEPYLDRPYGFFGHCGGALAAFATAAAIAGSRLPAPACVFISSQVAPHLGPYGRYLSMTDRQLTVELARQTRAMGGEPHPDVLAMSLRVMRADLAANQLYRLDEPVVLPGGVRSIGWRYDVEIRPRQMAGWATYAAPGQFRHVELPGTHHAFLTAPEVLRWELAEGLSRTTERQIR</sequence>
<dbReference type="InterPro" id="IPR029058">
    <property type="entry name" value="AB_hydrolase_fold"/>
</dbReference>
<organism evidence="3 4">
    <name type="scientific">Streptomyces axinellae</name>
    <dbReference type="NCBI Taxonomy" id="552788"/>
    <lineage>
        <taxon>Bacteria</taxon>
        <taxon>Bacillati</taxon>
        <taxon>Actinomycetota</taxon>
        <taxon>Actinomycetes</taxon>
        <taxon>Kitasatosporales</taxon>
        <taxon>Streptomycetaceae</taxon>
        <taxon>Streptomyces</taxon>
    </lineage>
</organism>
<evidence type="ECO:0000256" key="1">
    <source>
        <dbReference type="ARBA" id="ARBA00007169"/>
    </source>
</evidence>
<evidence type="ECO:0000259" key="2">
    <source>
        <dbReference type="Pfam" id="PF00975"/>
    </source>
</evidence>
<dbReference type="RefSeq" id="WP_344566030.1">
    <property type="nucleotide sequence ID" value="NZ_BAAARJ010000008.1"/>
</dbReference>
<evidence type="ECO:0000313" key="4">
    <source>
        <dbReference type="Proteomes" id="UP001501447"/>
    </source>
</evidence>
<keyword evidence="4" id="KW-1185">Reference proteome</keyword>